<evidence type="ECO:0008006" key="4">
    <source>
        <dbReference type="Google" id="ProtNLM"/>
    </source>
</evidence>
<feature type="transmembrane region" description="Helical" evidence="1">
    <location>
        <begin position="63"/>
        <end position="83"/>
    </location>
</feature>
<dbReference type="OrthoDB" id="9156198at2"/>
<dbReference type="RefSeq" id="WP_053238040.1">
    <property type="nucleotide sequence ID" value="NZ_CP011125.1"/>
</dbReference>
<organism evidence="2 3">
    <name type="scientific">Sandaracinus amylolyticus</name>
    <dbReference type="NCBI Taxonomy" id="927083"/>
    <lineage>
        <taxon>Bacteria</taxon>
        <taxon>Pseudomonadati</taxon>
        <taxon>Myxococcota</taxon>
        <taxon>Polyangia</taxon>
        <taxon>Polyangiales</taxon>
        <taxon>Sandaracinaceae</taxon>
        <taxon>Sandaracinus</taxon>
    </lineage>
</organism>
<gene>
    <name evidence="2" type="ORF">DB32_008293</name>
</gene>
<proteinExistence type="predicted"/>
<feature type="transmembrane region" description="Helical" evidence="1">
    <location>
        <begin position="21"/>
        <end position="43"/>
    </location>
</feature>
<feature type="transmembrane region" description="Helical" evidence="1">
    <location>
        <begin position="95"/>
        <end position="125"/>
    </location>
</feature>
<accession>A0A0F6SHW3</accession>
<keyword evidence="1" id="KW-0472">Membrane</keyword>
<reference evidence="2 3" key="1">
    <citation type="submission" date="2015-03" db="EMBL/GenBank/DDBJ databases">
        <title>Genome assembly of Sandaracinus amylolyticus DSM 53668.</title>
        <authorList>
            <person name="Sharma G."/>
            <person name="Subramanian S."/>
        </authorList>
    </citation>
    <scope>NUCLEOTIDE SEQUENCE [LARGE SCALE GENOMIC DNA]</scope>
    <source>
        <strain evidence="2 3">DSM 53668</strain>
    </source>
</reference>
<name>A0A0F6SHW3_9BACT</name>
<evidence type="ECO:0000313" key="2">
    <source>
        <dbReference type="EMBL" id="AKF11144.1"/>
    </source>
</evidence>
<dbReference type="Pfam" id="PF20064">
    <property type="entry name" value="DUF6463"/>
    <property type="match status" value="1"/>
</dbReference>
<dbReference type="Proteomes" id="UP000034883">
    <property type="component" value="Chromosome"/>
</dbReference>
<evidence type="ECO:0000313" key="3">
    <source>
        <dbReference type="Proteomes" id="UP000034883"/>
    </source>
</evidence>
<keyword evidence="1" id="KW-0812">Transmembrane</keyword>
<keyword evidence="1" id="KW-1133">Transmembrane helix</keyword>
<dbReference type="KEGG" id="samy:DB32_008293"/>
<sequence length="130" mass="13449">MDHTLPYGTNVAAPPRVTVGGLLLAISAVHQIVGVVLGAAPLLDIARGGVLDAVEGDFARVSIAWFLLFGFALALAGALARSIERRGIALPRSFAVGLAALCALGIVLMPVSGFWLGLVPAWLAWRRAAP</sequence>
<dbReference type="EMBL" id="CP011125">
    <property type="protein sequence ID" value="AKF11144.1"/>
    <property type="molecule type" value="Genomic_DNA"/>
</dbReference>
<evidence type="ECO:0000256" key="1">
    <source>
        <dbReference type="SAM" id="Phobius"/>
    </source>
</evidence>
<keyword evidence="3" id="KW-1185">Reference proteome</keyword>
<dbReference type="InterPro" id="IPR045590">
    <property type="entry name" value="DUF6463"/>
</dbReference>
<protein>
    <recommendedName>
        <fullName evidence="4">Major facilitator superfamily (MFS) profile domain-containing protein</fullName>
    </recommendedName>
</protein>
<dbReference type="AlphaFoldDB" id="A0A0F6SHW3"/>